<organism evidence="2 3">
    <name type="scientific">Crenichthys baileyi</name>
    <name type="common">White River springfish</name>
    <dbReference type="NCBI Taxonomy" id="28760"/>
    <lineage>
        <taxon>Eukaryota</taxon>
        <taxon>Metazoa</taxon>
        <taxon>Chordata</taxon>
        <taxon>Craniata</taxon>
        <taxon>Vertebrata</taxon>
        <taxon>Euteleostomi</taxon>
        <taxon>Actinopterygii</taxon>
        <taxon>Neopterygii</taxon>
        <taxon>Teleostei</taxon>
        <taxon>Neoteleostei</taxon>
        <taxon>Acanthomorphata</taxon>
        <taxon>Ovalentaria</taxon>
        <taxon>Atherinomorphae</taxon>
        <taxon>Cyprinodontiformes</taxon>
        <taxon>Goodeidae</taxon>
        <taxon>Crenichthys</taxon>
    </lineage>
</organism>
<evidence type="ECO:0000256" key="1">
    <source>
        <dbReference type="SAM" id="SignalP"/>
    </source>
</evidence>
<keyword evidence="3" id="KW-1185">Reference proteome</keyword>
<feature type="chain" id="PRO_5043765535" evidence="1">
    <location>
        <begin position="21"/>
        <end position="107"/>
    </location>
</feature>
<protein>
    <submittedName>
        <fullName evidence="2">Uncharacterized protein</fullName>
    </submittedName>
</protein>
<evidence type="ECO:0000313" key="3">
    <source>
        <dbReference type="Proteomes" id="UP001311232"/>
    </source>
</evidence>
<feature type="signal peptide" evidence="1">
    <location>
        <begin position="1"/>
        <end position="20"/>
    </location>
</feature>
<name>A0AAV9RBK1_9TELE</name>
<gene>
    <name evidence="2" type="ORF">CRENBAI_023411</name>
</gene>
<comment type="caution">
    <text evidence="2">The sequence shown here is derived from an EMBL/GenBank/DDBJ whole genome shotgun (WGS) entry which is preliminary data.</text>
</comment>
<reference evidence="2 3" key="1">
    <citation type="submission" date="2021-06" db="EMBL/GenBank/DDBJ databases">
        <authorList>
            <person name="Palmer J.M."/>
        </authorList>
    </citation>
    <scope>NUCLEOTIDE SEQUENCE [LARGE SCALE GENOMIC DNA]</scope>
    <source>
        <strain evidence="2 3">MEX-2019</strain>
        <tissue evidence="2">Muscle</tissue>
    </source>
</reference>
<evidence type="ECO:0000313" key="2">
    <source>
        <dbReference type="EMBL" id="KAK5606327.1"/>
    </source>
</evidence>
<proteinExistence type="predicted"/>
<keyword evidence="1" id="KW-0732">Signal</keyword>
<dbReference type="AlphaFoldDB" id="A0AAV9RBK1"/>
<accession>A0AAV9RBK1</accession>
<sequence>MAALGLAGLTVMVCFAMARGKSHRRSEAALRRLDITRIQCVGMPQPSSDFVPRCGTGWHHKVNEWPMSEVTNHRHKFVILDGSLDKKFVLLVGASHLRSIADGIVSV</sequence>
<dbReference type="Proteomes" id="UP001311232">
    <property type="component" value="Unassembled WGS sequence"/>
</dbReference>
<dbReference type="EMBL" id="JAHHUM010002086">
    <property type="protein sequence ID" value="KAK5606327.1"/>
    <property type="molecule type" value="Genomic_DNA"/>
</dbReference>